<evidence type="ECO:0000313" key="3">
    <source>
        <dbReference type="Proteomes" id="UP001327093"/>
    </source>
</evidence>
<dbReference type="Pfam" id="PF03995">
    <property type="entry name" value="Inhibitor_I36"/>
    <property type="match status" value="1"/>
</dbReference>
<keyword evidence="3" id="KW-1185">Reference proteome</keyword>
<reference evidence="2 3" key="1">
    <citation type="submission" date="2023-10" db="EMBL/GenBank/DDBJ databases">
        <title>Saccharopolyspora sp. nov., isolated from mangrove soil.</title>
        <authorList>
            <person name="Lu Y."/>
            <person name="Liu W."/>
        </authorList>
    </citation>
    <scope>NUCLEOTIDE SEQUENCE [LARGE SCALE GENOMIC DNA]</scope>
    <source>
        <strain evidence="2 3">S2-29</strain>
    </source>
</reference>
<name>A0ABU6AJB3_9PSEU</name>
<feature type="chain" id="PRO_5046237024" evidence="1">
    <location>
        <begin position="34"/>
        <end position="140"/>
    </location>
</feature>
<evidence type="ECO:0000256" key="1">
    <source>
        <dbReference type="SAM" id="SignalP"/>
    </source>
</evidence>
<keyword evidence="1" id="KW-0732">Signal</keyword>
<dbReference type="Proteomes" id="UP001327093">
    <property type="component" value="Unassembled WGS sequence"/>
</dbReference>
<dbReference type="RefSeq" id="WP_324269077.1">
    <property type="nucleotide sequence ID" value="NZ_JAWLNX010000031.1"/>
</dbReference>
<accession>A0ABU6AJB3</accession>
<protein>
    <submittedName>
        <fullName evidence="2">Peptidase inhibitor family I36 protein</fullName>
    </submittedName>
</protein>
<evidence type="ECO:0000313" key="2">
    <source>
        <dbReference type="EMBL" id="MEB3371651.1"/>
    </source>
</evidence>
<organism evidence="2 3">
    <name type="scientific">Saccharopolyspora mangrovi</name>
    <dbReference type="NCBI Taxonomy" id="3082379"/>
    <lineage>
        <taxon>Bacteria</taxon>
        <taxon>Bacillati</taxon>
        <taxon>Actinomycetota</taxon>
        <taxon>Actinomycetes</taxon>
        <taxon>Pseudonocardiales</taxon>
        <taxon>Pseudonocardiaceae</taxon>
        <taxon>Saccharopolyspora</taxon>
    </lineage>
</organism>
<proteinExistence type="predicted"/>
<gene>
    <name evidence="2" type="ORF">R4I43_30035</name>
</gene>
<feature type="signal peptide" evidence="1">
    <location>
        <begin position="1"/>
        <end position="33"/>
    </location>
</feature>
<sequence>MSRRTLRGKGFKTTMAVAGGLLLAGSSMGLASAETGSEQDEVARAMDAACQDGYLCVWSEPGGRGERIDLFECEVPQDPPANLPWPAGSWLNNQFDGTVASFQGPDPNNPNGPWIEQYTSVAPELSHDNRGFTTPRIDPC</sequence>
<dbReference type="EMBL" id="JAWLNX010000031">
    <property type="protein sequence ID" value="MEB3371651.1"/>
    <property type="molecule type" value="Genomic_DNA"/>
</dbReference>
<comment type="caution">
    <text evidence="2">The sequence shown here is derived from an EMBL/GenBank/DDBJ whole genome shotgun (WGS) entry which is preliminary data.</text>
</comment>